<protein>
    <submittedName>
        <fullName evidence="1">Uncharacterized protein</fullName>
    </submittedName>
</protein>
<reference evidence="1" key="1">
    <citation type="submission" date="2014-09" db="EMBL/GenBank/DDBJ databases">
        <authorList>
            <person name="Magalhaes I.L.F."/>
            <person name="Oliveira U."/>
            <person name="Santos F.R."/>
            <person name="Vidigal T.H.D.A."/>
            <person name="Brescovit A.D."/>
            <person name="Santos A.J."/>
        </authorList>
    </citation>
    <scope>NUCLEOTIDE SEQUENCE</scope>
    <source>
        <tissue evidence="1">Shoot tissue taken approximately 20 cm above the soil surface</tissue>
    </source>
</reference>
<sequence>MLMLPFSCWCRRTASLLGRLPSFSSFRRRRLRLRRSHHQKHLQAIASRWVR</sequence>
<evidence type="ECO:0000313" key="1">
    <source>
        <dbReference type="EMBL" id="JAD70616.1"/>
    </source>
</evidence>
<reference evidence="1" key="2">
    <citation type="journal article" date="2015" name="Data Brief">
        <title>Shoot transcriptome of the giant reed, Arundo donax.</title>
        <authorList>
            <person name="Barrero R.A."/>
            <person name="Guerrero F.D."/>
            <person name="Moolhuijzen P."/>
            <person name="Goolsby J.A."/>
            <person name="Tidwell J."/>
            <person name="Bellgard S.E."/>
            <person name="Bellgard M.I."/>
        </authorList>
    </citation>
    <scope>NUCLEOTIDE SEQUENCE</scope>
    <source>
        <tissue evidence="1">Shoot tissue taken approximately 20 cm above the soil surface</tissue>
    </source>
</reference>
<organism evidence="1">
    <name type="scientific">Arundo donax</name>
    <name type="common">Giant reed</name>
    <name type="synonym">Donax arundinaceus</name>
    <dbReference type="NCBI Taxonomy" id="35708"/>
    <lineage>
        <taxon>Eukaryota</taxon>
        <taxon>Viridiplantae</taxon>
        <taxon>Streptophyta</taxon>
        <taxon>Embryophyta</taxon>
        <taxon>Tracheophyta</taxon>
        <taxon>Spermatophyta</taxon>
        <taxon>Magnoliopsida</taxon>
        <taxon>Liliopsida</taxon>
        <taxon>Poales</taxon>
        <taxon>Poaceae</taxon>
        <taxon>PACMAD clade</taxon>
        <taxon>Arundinoideae</taxon>
        <taxon>Arundineae</taxon>
        <taxon>Arundo</taxon>
    </lineage>
</organism>
<dbReference type="AlphaFoldDB" id="A0A0A9C508"/>
<name>A0A0A9C508_ARUDO</name>
<accession>A0A0A9C508</accession>
<proteinExistence type="predicted"/>
<dbReference type="EMBL" id="GBRH01227279">
    <property type="protein sequence ID" value="JAD70616.1"/>
    <property type="molecule type" value="Transcribed_RNA"/>
</dbReference>